<gene>
    <name evidence="2" type="ORF">BGZ96_004970</name>
</gene>
<evidence type="ECO:0000256" key="1">
    <source>
        <dbReference type="SAM" id="MobiDB-lite"/>
    </source>
</evidence>
<sequence length="428" mass="47775">MDTMSQQIHTNTNHIDNLTTAVDTCSRRLDNGENSQSLFNHSTNKTNSGNTTSKKIASLTSTRQKSDLQNLPTRIRANIKNIEALAEWMGDIATSVESLKEQAGEQQEREEKVPGHESESQSESSLGSGPGVHGQLNDIIDALRLRQQQSQQQQQQVSEEKGGSKEKEKAQDVEMGHVNARVGDLFVQSDRSHTETEEGGVYQDETSQRSEAGETGHRGIEVTAVGDDRFDYSLGHWVGNKGQSDEDGLEKIVEDVVRESQQSIGVDNGGESPRDEVAPLTKLFRKNKTYNRLFDQVASLYPQLPESEVLELADSFEIPLRMPKTVDGICDIWFVSEEGRPSIWQLEVYVKKWRKMLVFTESKHAWFMFSRQLMVIEMVLETLSSFPDGSLEARVLAAKEIVSDTITANGSILSYLNKVDPKSKVAKA</sequence>
<proteinExistence type="predicted"/>
<evidence type="ECO:0000313" key="2">
    <source>
        <dbReference type="EMBL" id="KAG0291661.1"/>
    </source>
</evidence>
<feature type="compositionally biased region" description="Basic and acidic residues" evidence="1">
    <location>
        <begin position="158"/>
        <end position="175"/>
    </location>
</feature>
<feature type="compositionally biased region" description="Low complexity" evidence="1">
    <location>
        <begin position="147"/>
        <end position="156"/>
    </location>
</feature>
<reference evidence="2 3" key="1">
    <citation type="journal article" date="2020" name="Fungal Divers.">
        <title>Resolving the Mortierellaceae phylogeny through synthesis of multi-gene phylogenetics and phylogenomics.</title>
        <authorList>
            <person name="Vandepol N."/>
            <person name="Liber J."/>
            <person name="Desiro A."/>
            <person name="Na H."/>
            <person name="Kennedy M."/>
            <person name="Barry K."/>
            <person name="Grigoriev I.V."/>
            <person name="Miller A.N."/>
            <person name="O'Donnell K."/>
            <person name="Stajich J.E."/>
            <person name="Bonito G."/>
        </authorList>
    </citation>
    <scope>NUCLEOTIDE SEQUENCE [LARGE SCALE GENOMIC DNA]</scope>
    <source>
        <strain evidence="2 3">AD045</strain>
    </source>
</reference>
<dbReference type="EMBL" id="JAAAIM010000230">
    <property type="protein sequence ID" value="KAG0291661.1"/>
    <property type="molecule type" value="Genomic_DNA"/>
</dbReference>
<keyword evidence="3" id="KW-1185">Reference proteome</keyword>
<protein>
    <submittedName>
        <fullName evidence="2">Uncharacterized protein</fullName>
    </submittedName>
</protein>
<feature type="region of interest" description="Disordered" evidence="1">
    <location>
        <begin position="98"/>
        <end position="219"/>
    </location>
</feature>
<feature type="compositionally biased region" description="Basic and acidic residues" evidence="1">
    <location>
        <begin position="206"/>
        <end position="219"/>
    </location>
</feature>
<feature type="compositionally biased region" description="Low complexity" evidence="1">
    <location>
        <begin position="42"/>
        <end position="53"/>
    </location>
</feature>
<dbReference type="Proteomes" id="UP001194696">
    <property type="component" value="Unassembled WGS sequence"/>
</dbReference>
<accession>A0ABQ7K639</accession>
<feature type="region of interest" description="Disordered" evidence="1">
    <location>
        <begin position="33"/>
        <end position="53"/>
    </location>
</feature>
<name>A0ABQ7K639_9FUNG</name>
<comment type="caution">
    <text evidence="2">The sequence shown here is derived from an EMBL/GenBank/DDBJ whole genome shotgun (WGS) entry which is preliminary data.</text>
</comment>
<feature type="compositionally biased region" description="Basic and acidic residues" evidence="1">
    <location>
        <begin position="98"/>
        <end position="119"/>
    </location>
</feature>
<organism evidence="2 3">
    <name type="scientific">Linnemannia gamsii</name>
    <dbReference type="NCBI Taxonomy" id="64522"/>
    <lineage>
        <taxon>Eukaryota</taxon>
        <taxon>Fungi</taxon>
        <taxon>Fungi incertae sedis</taxon>
        <taxon>Mucoromycota</taxon>
        <taxon>Mortierellomycotina</taxon>
        <taxon>Mortierellomycetes</taxon>
        <taxon>Mortierellales</taxon>
        <taxon>Mortierellaceae</taxon>
        <taxon>Linnemannia</taxon>
    </lineage>
</organism>
<evidence type="ECO:0000313" key="3">
    <source>
        <dbReference type="Proteomes" id="UP001194696"/>
    </source>
</evidence>